<proteinExistence type="predicted"/>
<organism evidence="6 7">
    <name type="scientific">Luteitalea pratensis</name>
    <dbReference type="NCBI Taxonomy" id="1855912"/>
    <lineage>
        <taxon>Bacteria</taxon>
        <taxon>Pseudomonadati</taxon>
        <taxon>Acidobacteriota</taxon>
        <taxon>Vicinamibacteria</taxon>
        <taxon>Vicinamibacterales</taxon>
        <taxon>Vicinamibacteraceae</taxon>
        <taxon>Luteitalea</taxon>
    </lineage>
</organism>
<evidence type="ECO:0000256" key="2">
    <source>
        <dbReference type="ARBA" id="ARBA00022723"/>
    </source>
</evidence>
<dbReference type="Gene3D" id="3.40.50.10420">
    <property type="entry name" value="NagB/RpiA/CoA transferase-like"/>
    <property type="match status" value="1"/>
</dbReference>
<keyword evidence="1" id="KW-0004">4Fe-4S</keyword>
<dbReference type="Pfam" id="PF13183">
    <property type="entry name" value="Fer4_8"/>
    <property type="match status" value="1"/>
</dbReference>
<dbReference type="InterPro" id="IPR004452">
    <property type="entry name" value="LutB/LldF"/>
</dbReference>
<dbReference type="InterPro" id="IPR017896">
    <property type="entry name" value="4Fe4S_Fe-S-bd"/>
</dbReference>
<gene>
    <name evidence="6" type="primary">lutB</name>
    <name evidence="6" type="ORF">LuPra_04722</name>
</gene>
<keyword evidence="3" id="KW-0408">Iron</keyword>
<accession>A0A143PSA6</accession>
<dbReference type="NCBIfam" id="TIGR00273">
    <property type="entry name" value="LutB/LldF family L-lactate oxidation iron-sulfur protein"/>
    <property type="match status" value="1"/>
</dbReference>
<evidence type="ECO:0000313" key="7">
    <source>
        <dbReference type="Proteomes" id="UP000076079"/>
    </source>
</evidence>
<dbReference type="PROSITE" id="PS51379">
    <property type="entry name" value="4FE4S_FER_2"/>
    <property type="match status" value="1"/>
</dbReference>
<dbReference type="AlphaFoldDB" id="A0A143PSA6"/>
<dbReference type="InterPro" id="IPR037171">
    <property type="entry name" value="NagB/RpiA_transferase-like"/>
</dbReference>
<name>A0A143PSA6_LUTPR</name>
<dbReference type="GO" id="GO:0006089">
    <property type="term" value="P:lactate metabolic process"/>
    <property type="evidence" value="ECO:0007669"/>
    <property type="project" value="InterPro"/>
</dbReference>
<dbReference type="EMBL" id="CP015136">
    <property type="protein sequence ID" value="AMY11472.1"/>
    <property type="molecule type" value="Genomic_DNA"/>
</dbReference>
<dbReference type="InterPro" id="IPR017900">
    <property type="entry name" value="4Fe4S_Fe_S_CS"/>
</dbReference>
<evidence type="ECO:0000256" key="1">
    <source>
        <dbReference type="ARBA" id="ARBA00022485"/>
    </source>
</evidence>
<evidence type="ECO:0000313" key="6">
    <source>
        <dbReference type="EMBL" id="AMY11472.1"/>
    </source>
</evidence>
<dbReference type="SUPFAM" id="SSF100950">
    <property type="entry name" value="NagB/RpiA/CoA transferase-like"/>
    <property type="match status" value="1"/>
</dbReference>
<dbReference type="GO" id="GO:0051539">
    <property type="term" value="F:4 iron, 4 sulfur cluster binding"/>
    <property type="evidence" value="ECO:0007669"/>
    <property type="project" value="UniProtKB-KW"/>
</dbReference>
<dbReference type="Pfam" id="PF02589">
    <property type="entry name" value="LUD_dom"/>
    <property type="match status" value="1"/>
</dbReference>
<sequence>MSHAAPLPFYARAQEAIADRQLQTALDRATTRMVVARKQAIGLIADGEAARDHARQIRAHTIANLDRYLDQFVERATAAGVHVHFASDAETATTLVVDIARRNGVRRVVKGKSMVSEEIELNHALEAADMRVVETDLGEYVIQLDKDVPSHIIAPIIHKTKEQVAETFRRELDASDADVADIPQMTAFARRMLRAEFLAADMGISGVNFAVAESGSLCLVENEGNGRLSTTVPRLHVALMGIERIVPTAADLAVSLRVLARSGTGQALTVYTNIITGPRRADDPDGPSEVHVVLVDNGRSNMLRTELEEILYCIRCGACLNACPVYQEIGGHAYGSVYPGPVGAVYTPGAFGLGPWADLPQASSLCGACKEACPVRIDIPRMLLALRARAEEGGHTPRWVGQGLRVFRFVATRPRLYRFASAAARRVSRWFGPTGFDRLPGPLAGWTRHRHFPAMAAETFTARRRRLGRSRLRLRLRRGKP</sequence>
<dbReference type="OrthoDB" id="5241828at2"/>
<dbReference type="RefSeq" id="WP_110173016.1">
    <property type="nucleotide sequence ID" value="NZ_CP015136.1"/>
</dbReference>
<dbReference type="Pfam" id="PF11870">
    <property type="entry name" value="LutB_C"/>
    <property type="match status" value="1"/>
</dbReference>
<protein>
    <submittedName>
        <fullName evidence="6">Lactate utilization protein B</fullName>
    </submittedName>
</protein>
<dbReference type="InterPro" id="IPR024569">
    <property type="entry name" value="LutB_C"/>
</dbReference>
<dbReference type="PANTHER" id="PTHR47153">
    <property type="entry name" value="LACTATE UTILIZATION PROTEIN B"/>
    <property type="match status" value="1"/>
</dbReference>
<keyword evidence="2" id="KW-0479">Metal-binding</keyword>
<dbReference type="InterPro" id="IPR003741">
    <property type="entry name" value="LUD_dom"/>
</dbReference>
<dbReference type="SUPFAM" id="SSF46548">
    <property type="entry name" value="alpha-helical ferredoxin"/>
    <property type="match status" value="1"/>
</dbReference>
<dbReference type="Gene3D" id="3.30.70.20">
    <property type="match status" value="1"/>
</dbReference>
<keyword evidence="7" id="KW-1185">Reference proteome</keyword>
<evidence type="ECO:0000256" key="4">
    <source>
        <dbReference type="ARBA" id="ARBA00023014"/>
    </source>
</evidence>
<dbReference type="InterPro" id="IPR024185">
    <property type="entry name" value="FTHF_cligase-like_sf"/>
</dbReference>
<dbReference type="GO" id="GO:0046872">
    <property type="term" value="F:metal ion binding"/>
    <property type="evidence" value="ECO:0007669"/>
    <property type="project" value="UniProtKB-KW"/>
</dbReference>
<reference evidence="7" key="2">
    <citation type="submission" date="2016-04" db="EMBL/GenBank/DDBJ databases">
        <title>First Complete Genome Sequence of a Subdivision 6 Acidobacterium.</title>
        <authorList>
            <person name="Huang S."/>
            <person name="Vieira S."/>
            <person name="Bunk B."/>
            <person name="Riedel T."/>
            <person name="Sproeer C."/>
            <person name="Overmann J."/>
        </authorList>
    </citation>
    <scope>NUCLEOTIDE SEQUENCE [LARGE SCALE GENOMIC DNA]</scope>
    <source>
        <strain evidence="7">DSM 100886 HEG_-6_39</strain>
    </source>
</reference>
<dbReference type="KEGG" id="abac:LuPra_04722"/>
<dbReference type="STRING" id="1855912.LuPra_04722"/>
<reference evidence="6 7" key="1">
    <citation type="journal article" date="2016" name="Genome Announc.">
        <title>First Complete Genome Sequence of a Subdivision 6 Acidobacterium Strain.</title>
        <authorList>
            <person name="Huang S."/>
            <person name="Vieira S."/>
            <person name="Bunk B."/>
            <person name="Riedel T."/>
            <person name="Sproer C."/>
            <person name="Overmann J."/>
        </authorList>
    </citation>
    <scope>NUCLEOTIDE SEQUENCE [LARGE SCALE GENOMIC DNA]</scope>
    <source>
        <strain evidence="7">DSM 100886 HEG_-6_39</strain>
    </source>
</reference>
<keyword evidence="4" id="KW-0411">Iron-sulfur</keyword>
<feature type="domain" description="4Fe-4S ferredoxin-type" evidence="5">
    <location>
        <begin position="303"/>
        <end position="334"/>
    </location>
</feature>
<dbReference type="PROSITE" id="PS00198">
    <property type="entry name" value="4FE4S_FER_1"/>
    <property type="match status" value="1"/>
</dbReference>
<evidence type="ECO:0000259" key="5">
    <source>
        <dbReference type="PROSITE" id="PS51379"/>
    </source>
</evidence>
<dbReference type="Proteomes" id="UP000076079">
    <property type="component" value="Chromosome"/>
</dbReference>
<dbReference type="PANTHER" id="PTHR47153:SF2">
    <property type="entry name" value="LACTATE UTILIZATION PROTEIN B"/>
    <property type="match status" value="1"/>
</dbReference>
<evidence type="ECO:0000256" key="3">
    <source>
        <dbReference type="ARBA" id="ARBA00023004"/>
    </source>
</evidence>
<dbReference type="PATRIC" id="fig|1813736.3.peg.4979"/>